<feature type="transmembrane region" description="Helical" evidence="1">
    <location>
        <begin position="21"/>
        <end position="42"/>
    </location>
</feature>
<evidence type="ECO:0000256" key="1">
    <source>
        <dbReference type="SAM" id="Phobius"/>
    </source>
</evidence>
<evidence type="ECO:0000313" key="3">
    <source>
        <dbReference type="Proteomes" id="UP000238707"/>
    </source>
</evidence>
<proteinExistence type="predicted"/>
<gene>
    <name evidence="2" type="ORF">BTO10_12190</name>
</gene>
<accession>A0A2S7VD74</accession>
<reference evidence="2 3" key="1">
    <citation type="submission" date="2016-12" db="EMBL/GenBank/DDBJ databases">
        <title>Diversity of luminous bacteria.</title>
        <authorList>
            <person name="Yoshizawa S."/>
            <person name="Kogure K."/>
        </authorList>
    </citation>
    <scope>NUCLEOTIDE SEQUENCE [LARGE SCALE GENOMIC DNA]</scope>
    <source>
        <strain evidence="2 3">LC2-408</strain>
    </source>
</reference>
<dbReference type="EMBL" id="MSCI01000002">
    <property type="protein sequence ID" value="PQJ60137.1"/>
    <property type="molecule type" value="Genomic_DNA"/>
</dbReference>
<protein>
    <submittedName>
        <fullName evidence="2">Uncharacterized protein</fullName>
    </submittedName>
</protein>
<keyword evidence="1" id="KW-0812">Transmembrane</keyword>
<dbReference type="Proteomes" id="UP000238707">
    <property type="component" value="Unassembled WGS sequence"/>
</dbReference>
<comment type="caution">
    <text evidence="2">The sequence shown here is derived from an EMBL/GenBank/DDBJ whole genome shotgun (WGS) entry which is preliminary data.</text>
</comment>
<dbReference type="AlphaFoldDB" id="A0A2S7VD74"/>
<keyword evidence="3" id="KW-1185">Reference proteome</keyword>
<sequence length="65" mass="7342">MFLPIPLIKNSEFKDVYVFELFIDAFPAMAGGMFVAGLIAYVRELHAYEAEQQVSKITTPDTDQI</sequence>
<evidence type="ECO:0000313" key="2">
    <source>
        <dbReference type="EMBL" id="PQJ60137.1"/>
    </source>
</evidence>
<keyword evidence="1" id="KW-0472">Membrane</keyword>
<name>A0A2S7VD74_9VIBR</name>
<organism evidence="2 3">
    <name type="scientific">Vibrio chagasii</name>
    <dbReference type="NCBI Taxonomy" id="170679"/>
    <lineage>
        <taxon>Bacteria</taxon>
        <taxon>Pseudomonadati</taxon>
        <taxon>Pseudomonadota</taxon>
        <taxon>Gammaproteobacteria</taxon>
        <taxon>Vibrionales</taxon>
        <taxon>Vibrionaceae</taxon>
        <taxon>Vibrio</taxon>
    </lineage>
</organism>
<keyword evidence="1" id="KW-1133">Transmembrane helix</keyword>